<comment type="caution">
    <text evidence="2">The sequence shown here is derived from an EMBL/GenBank/DDBJ whole genome shotgun (WGS) entry which is preliminary data.</text>
</comment>
<evidence type="ECO:0000256" key="1">
    <source>
        <dbReference type="SAM" id="MobiDB-lite"/>
    </source>
</evidence>
<proteinExistence type="predicted"/>
<accession>A0AAW2BS76</accession>
<feature type="compositionally biased region" description="Polar residues" evidence="1">
    <location>
        <begin position="213"/>
        <end position="227"/>
    </location>
</feature>
<organism evidence="2 3">
    <name type="scientific">Lithocarpus litseifolius</name>
    <dbReference type="NCBI Taxonomy" id="425828"/>
    <lineage>
        <taxon>Eukaryota</taxon>
        <taxon>Viridiplantae</taxon>
        <taxon>Streptophyta</taxon>
        <taxon>Embryophyta</taxon>
        <taxon>Tracheophyta</taxon>
        <taxon>Spermatophyta</taxon>
        <taxon>Magnoliopsida</taxon>
        <taxon>eudicotyledons</taxon>
        <taxon>Gunneridae</taxon>
        <taxon>Pentapetalae</taxon>
        <taxon>rosids</taxon>
        <taxon>fabids</taxon>
        <taxon>Fagales</taxon>
        <taxon>Fagaceae</taxon>
        <taxon>Lithocarpus</taxon>
    </lineage>
</organism>
<protein>
    <submittedName>
        <fullName evidence="2">Uncharacterized protein</fullName>
    </submittedName>
</protein>
<name>A0AAW2BS76_9ROSI</name>
<feature type="compositionally biased region" description="Acidic residues" evidence="1">
    <location>
        <begin position="46"/>
        <end position="62"/>
    </location>
</feature>
<dbReference type="EMBL" id="JAZDWU010000011">
    <property type="protein sequence ID" value="KAK9986895.1"/>
    <property type="molecule type" value="Genomic_DNA"/>
</dbReference>
<feature type="region of interest" description="Disordered" evidence="1">
    <location>
        <begin position="177"/>
        <end position="252"/>
    </location>
</feature>
<reference evidence="2 3" key="1">
    <citation type="submission" date="2024-01" db="EMBL/GenBank/DDBJ databases">
        <title>A telomere-to-telomere, gap-free genome of sweet tea (Lithocarpus litseifolius).</title>
        <authorList>
            <person name="Zhou J."/>
        </authorList>
    </citation>
    <scope>NUCLEOTIDE SEQUENCE [LARGE SCALE GENOMIC DNA]</scope>
    <source>
        <strain evidence="2">Zhou-2022a</strain>
        <tissue evidence="2">Leaf</tissue>
    </source>
</reference>
<sequence length="252" mass="28063">MSGGREATSEQSSSVREGAATMRSIRQGREEVYEEDEKGDVKGEEGNSEEAGEDDDEGDESDEGSKKYNESFYPTMTRKVNKSRQHSLRQENFLKRVWAIPLKERKWKDLVTLDTLHAFCGGLEPTLTARQLHASSYHCKFLYPSTYVFTPLIRITHLITFSKIDIGRQRALVRTAVATHKQQEQGSGSAPNMGPKTTLKRKPNAKDDCPSKKGTSSLIGEQQQKAPSPSPFRHGTRKGLMTGKGPVAPDHV</sequence>
<keyword evidence="3" id="KW-1185">Reference proteome</keyword>
<feature type="region of interest" description="Disordered" evidence="1">
    <location>
        <begin position="1"/>
        <end position="73"/>
    </location>
</feature>
<evidence type="ECO:0000313" key="3">
    <source>
        <dbReference type="Proteomes" id="UP001459277"/>
    </source>
</evidence>
<dbReference type="AlphaFoldDB" id="A0AAW2BS76"/>
<gene>
    <name evidence="2" type="ORF">SO802_031846</name>
</gene>
<dbReference type="Proteomes" id="UP001459277">
    <property type="component" value="Unassembled WGS sequence"/>
</dbReference>
<evidence type="ECO:0000313" key="2">
    <source>
        <dbReference type="EMBL" id="KAK9986895.1"/>
    </source>
</evidence>